<dbReference type="InterPro" id="IPR036291">
    <property type="entry name" value="NAD(P)-bd_dom_sf"/>
</dbReference>
<dbReference type="InterPro" id="IPR020904">
    <property type="entry name" value="Sc_DH/Rdtase_CS"/>
</dbReference>
<dbReference type="PRINTS" id="PR00080">
    <property type="entry name" value="SDRFAMILY"/>
</dbReference>
<dbReference type="Pfam" id="PF13561">
    <property type="entry name" value="adh_short_C2"/>
    <property type="match status" value="1"/>
</dbReference>
<dbReference type="GO" id="GO:0032787">
    <property type="term" value="P:monocarboxylic acid metabolic process"/>
    <property type="evidence" value="ECO:0007669"/>
    <property type="project" value="UniProtKB-ARBA"/>
</dbReference>
<dbReference type="PROSITE" id="PS00061">
    <property type="entry name" value="ADH_SHORT"/>
    <property type="match status" value="1"/>
</dbReference>
<dbReference type="RefSeq" id="WP_310521976.1">
    <property type="nucleotide sequence ID" value="NZ_JANUCT010000006.1"/>
</dbReference>
<name>A0AAE3L3Z6_9GAMM</name>
<dbReference type="FunFam" id="3.40.50.720:FF:000173">
    <property type="entry name" value="3-oxoacyl-[acyl-carrier protein] reductase"/>
    <property type="match status" value="1"/>
</dbReference>
<dbReference type="Proteomes" id="UP001204445">
    <property type="component" value="Unassembled WGS sequence"/>
</dbReference>
<proteinExistence type="inferred from homology"/>
<keyword evidence="2 4" id="KW-0560">Oxidoreductase</keyword>
<evidence type="ECO:0000256" key="2">
    <source>
        <dbReference type="ARBA" id="ARBA00023002"/>
    </source>
</evidence>
<dbReference type="Gene3D" id="3.40.50.720">
    <property type="entry name" value="NAD(P)-binding Rossmann-like Domain"/>
    <property type="match status" value="1"/>
</dbReference>
<dbReference type="InterPro" id="IPR002347">
    <property type="entry name" value="SDR_fam"/>
</dbReference>
<feature type="domain" description="Ketoreductase" evidence="3">
    <location>
        <begin position="93"/>
        <end position="274"/>
    </location>
</feature>
<dbReference type="GO" id="GO:0005737">
    <property type="term" value="C:cytoplasm"/>
    <property type="evidence" value="ECO:0007669"/>
    <property type="project" value="InterPro"/>
</dbReference>
<reference evidence="4" key="1">
    <citation type="submission" date="2022-08" db="EMBL/GenBank/DDBJ databases">
        <title>Genomic Encyclopedia of Type Strains, Phase III (KMG-III): the genomes of soil and plant-associated and newly described type strains.</title>
        <authorList>
            <person name="Whitman W."/>
        </authorList>
    </citation>
    <scope>NUCLEOTIDE SEQUENCE</scope>
    <source>
        <strain evidence="4">HMT 1</strain>
    </source>
</reference>
<dbReference type="PANTHER" id="PTHR42879:SF2">
    <property type="entry name" value="3-OXOACYL-[ACYL-CARRIER-PROTEIN] REDUCTASE FABG"/>
    <property type="match status" value="1"/>
</dbReference>
<comment type="caution">
    <text evidence="4">The sequence shown here is derived from an EMBL/GenBank/DDBJ whole genome shotgun (WGS) entry which is preliminary data.</text>
</comment>
<dbReference type="SMART" id="SM00822">
    <property type="entry name" value="PKS_KR"/>
    <property type="match status" value="1"/>
</dbReference>
<comment type="similarity">
    <text evidence="1">Belongs to the short-chain dehydrogenases/reductases (SDR) family.</text>
</comment>
<dbReference type="AlphaFoldDB" id="A0AAE3L3Z6"/>
<protein>
    <submittedName>
        <fullName evidence="4">Acetoacetyl-CoA reductase</fullName>
        <ecNumber evidence="4">1.1.1.36</ecNumber>
    </submittedName>
</protein>
<dbReference type="EC" id="1.1.1.36" evidence="4"/>
<dbReference type="EMBL" id="JANUCT010000006">
    <property type="protein sequence ID" value="MCS3903053.1"/>
    <property type="molecule type" value="Genomic_DNA"/>
</dbReference>
<dbReference type="GO" id="GO:0042619">
    <property type="term" value="P:poly-hydroxybutyrate biosynthetic process"/>
    <property type="evidence" value="ECO:0007669"/>
    <property type="project" value="InterPro"/>
</dbReference>
<evidence type="ECO:0000313" key="5">
    <source>
        <dbReference type="Proteomes" id="UP001204445"/>
    </source>
</evidence>
<dbReference type="InterPro" id="IPR050259">
    <property type="entry name" value="SDR"/>
</dbReference>
<gene>
    <name evidence="4" type="ORF">J2T55_001070</name>
</gene>
<dbReference type="SUPFAM" id="SSF51735">
    <property type="entry name" value="NAD(P)-binding Rossmann-fold domains"/>
    <property type="match status" value="1"/>
</dbReference>
<dbReference type="NCBIfam" id="NF009466">
    <property type="entry name" value="PRK12826.1-2"/>
    <property type="match status" value="1"/>
</dbReference>
<dbReference type="NCBIfam" id="NF009464">
    <property type="entry name" value="PRK12824.1"/>
    <property type="match status" value="1"/>
</dbReference>
<dbReference type="PRINTS" id="PR00081">
    <property type="entry name" value="GDHRDH"/>
</dbReference>
<evidence type="ECO:0000313" key="4">
    <source>
        <dbReference type="EMBL" id="MCS3903053.1"/>
    </source>
</evidence>
<dbReference type="PANTHER" id="PTHR42879">
    <property type="entry name" value="3-OXOACYL-(ACYL-CARRIER-PROTEIN) REDUCTASE"/>
    <property type="match status" value="1"/>
</dbReference>
<dbReference type="NCBIfam" id="TIGR01829">
    <property type="entry name" value="AcAcCoA_reduct"/>
    <property type="match status" value="1"/>
</dbReference>
<evidence type="ECO:0000256" key="1">
    <source>
        <dbReference type="ARBA" id="ARBA00006484"/>
    </source>
</evidence>
<dbReference type="GO" id="GO:0018454">
    <property type="term" value="F:acetoacetyl-CoA reductase activity"/>
    <property type="evidence" value="ECO:0007669"/>
    <property type="project" value="UniProtKB-EC"/>
</dbReference>
<sequence length="338" mass="37017">MAKSKATQKPAVNESAEAMQSMHEHLFNQWQQSLDMTFNSFMRMTEAASEAMETASRQQSQAMSMVIDPYVNQFNMVSQLFGEPNIQPRLGQRVALVTGGIGGIGSAICRRLADDHHYVVASYIPAEAELAREWQRQQRADGYDFGIVECNVADYDSCTAMAEQLDKECGRVDVLVNAAGITRDSTLRKMDPENWHAVMDTNLDSIFNVTRQLVDMMVEREYGRVINISSVNGQKGQLGQTNYSAAKAGMVGFTKSLALELAETGVTVNTVSPGYVATKMVEAIPDEVKQQIISKIPAGRLGKPEEIAAAVAYLAREDSGYITGSDLAVNGGLYTGYR</sequence>
<dbReference type="InterPro" id="IPR057326">
    <property type="entry name" value="KR_dom"/>
</dbReference>
<keyword evidence="5" id="KW-1185">Reference proteome</keyword>
<accession>A0AAE3L3Z6</accession>
<dbReference type="CDD" id="cd05333">
    <property type="entry name" value="BKR_SDR_c"/>
    <property type="match status" value="1"/>
</dbReference>
<organism evidence="4 5">
    <name type="scientific">Methylohalomonas lacus</name>
    <dbReference type="NCBI Taxonomy" id="398773"/>
    <lineage>
        <taxon>Bacteria</taxon>
        <taxon>Pseudomonadati</taxon>
        <taxon>Pseudomonadota</taxon>
        <taxon>Gammaproteobacteria</taxon>
        <taxon>Methylohalomonadales</taxon>
        <taxon>Methylohalomonadaceae</taxon>
        <taxon>Methylohalomonas</taxon>
    </lineage>
</organism>
<dbReference type="InterPro" id="IPR011283">
    <property type="entry name" value="Acetoacetyl-CoA_reductase"/>
</dbReference>
<evidence type="ECO:0000259" key="3">
    <source>
        <dbReference type="SMART" id="SM00822"/>
    </source>
</evidence>